<reference evidence="4 5" key="1">
    <citation type="submission" date="2019-04" db="EMBL/GenBank/DDBJ databases">
        <authorList>
            <person name="Li Y."/>
            <person name="Wang J."/>
        </authorList>
    </citation>
    <scope>NUCLEOTIDE SEQUENCE [LARGE SCALE GENOMIC DNA]</scope>
    <source>
        <strain evidence="4 5">DSM 14668</strain>
    </source>
</reference>
<dbReference type="PANTHER" id="PTHR33745">
    <property type="entry name" value="RSBT ANTAGONIST PROTEIN RSBS-RELATED"/>
    <property type="match status" value="1"/>
</dbReference>
<feature type="domain" description="PAS" evidence="2">
    <location>
        <begin position="128"/>
        <end position="179"/>
    </location>
</feature>
<dbReference type="InterPro" id="IPR002645">
    <property type="entry name" value="STAS_dom"/>
</dbReference>
<dbReference type="Gene3D" id="3.30.750.24">
    <property type="entry name" value="STAS domain"/>
    <property type="match status" value="1"/>
</dbReference>
<dbReference type="SUPFAM" id="SSF55785">
    <property type="entry name" value="PYP-like sensor domain (PAS domain)"/>
    <property type="match status" value="2"/>
</dbReference>
<dbReference type="AlphaFoldDB" id="A0A4V5PPZ3"/>
<name>A0A4V5PPZ3_9BACT</name>
<evidence type="ECO:0000256" key="1">
    <source>
        <dbReference type="ARBA" id="ARBA00022553"/>
    </source>
</evidence>
<dbReference type="PANTHER" id="PTHR33745:SF3">
    <property type="entry name" value="RSBT CO-ANTAGONIST PROTEIN RSBRC"/>
    <property type="match status" value="1"/>
</dbReference>
<dbReference type="InterPro" id="IPR035965">
    <property type="entry name" value="PAS-like_dom_sf"/>
</dbReference>
<dbReference type="CDD" id="cd07041">
    <property type="entry name" value="STAS_RsbR_RsbS_like"/>
    <property type="match status" value="1"/>
</dbReference>
<comment type="caution">
    <text evidence="4">The sequence shown here is derived from an EMBL/GenBank/DDBJ whole genome shotgun (WGS) entry which is preliminary data.</text>
</comment>
<evidence type="ECO:0000313" key="4">
    <source>
        <dbReference type="EMBL" id="TKD09883.1"/>
    </source>
</evidence>
<protein>
    <submittedName>
        <fullName evidence="4">STAS domain-containing protein</fullName>
    </submittedName>
</protein>
<dbReference type="Pfam" id="PF01740">
    <property type="entry name" value="STAS"/>
    <property type="match status" value="1"/>
</dbReference>
<feature type="domain" description="STAS" evidence="3">
    <location>
        <begin position="261"/>
        <end position="372"/>
    </location>
</feature>
<evidence type="ECO:0000259" key="3">
    <source>
        <dbReference type="PROSITE" id="PS50801"/>
    </source>
</evidence>
<dbReference type="InterPro" id="IPR051932">
    <property type="entry name" value="Bact_StressResp_Reg"/>
</dbReference>
<proteinExistence type="predicted"/>
<dbReference type="InterPro" id="IPR036513">
    <property type="entry name" value="STAS_dom_sf"/>
</dbReference>
<dbReference type="PROSITE" id="PS50801">
    <property type="entry name" value="STAS"/>
    <property type="match status" value="1"/>
</dbReference>
<organism evidence="4 5">
    <name type="scientific">Polyangium fumosum</name>
    <dbReference type="NCBI Taxonomy" id="889272"/>
    <lineage>
        <taxon>Bacteria</taxon>
        <taxon>Pseudomonadati</taxon>
        <taxon>Myxococcota</taxon>
        <taxon>Polyangia</taxon>
        <taxon>Polyangiales</taxon>
        <taxon>Polyangiaceae</taxon>
        <taxon>Polyangium</taxon>
    </lineage>
</organism>
<dbReference type="OrthoDB" id="5488593at2"/>
<dbReference type="PROSITE" id="PS50112">
    <property type="entry name" value="PAS"/>
    <property type="match status" value="1"/>
</dbReference>
<sequence>MDSAWFQHCPGILVVTSQEGAISGFNPEAERVLGAERVRGGSLFESVHPDHRDAVASSWATMNEGDAWSALCQMRDVEGIYRSFSLHARRAPGRAEVYVTIVPTPRVSSGRLAVPPAEDLTLLPAASPERVLRGILDNVDISVYVIDQQGDYVVHDGKGCRAGGFEPGTLIGQNLFEIFGGDVGSMTDIRRAFAGEVVHATSEALDVLWESWFLPIRNEAGDVTHMLGLTLAKSDVKKAMVDLRTKMDLIERQEEVIRNLETPVIQVWEKVLTLPMMGVVDSKRVARVMDDLLSAVVRTSARFAILDMTGVDMVDTATASHLFSLIRAIRLLGAEGIVTGIRPTVAQTAVTLGLDLSSVTTCANLREGLRLCIRRMSEENRVRRSEMGQ</sequence>
<dbReference type="Proteomes" id="UP000309215">
    <property type="component" value="Unassembled WGS sequence"/>
</dbReference>
<dbReference type="EMBL" id="SSMQ01000008">
    <property type="protein sequence ID" value="TKD09883.1"/>
    <property type="molecule type" value="Genomic_DNA"/>
</dbReference>
<evidence type="ECO:0000313" key="5">
    <source>
        <dbReference type="Proteomes" id="UP000309215"/>
    </source>
</evidence>
<dbReference type="CDD" id="cd00130">
    <property type="entry name" value="PAS"/>
    <property type="match status" value="1"/>
</dbReference>
<accession>A0A4V5PPZ3</accession>
<dbReference type="RefSeq" id="WP_136928682.1">
    <property type="nucleotide sequence ID" value="NZ_SSMQ01000008.1"/>
</dbReference>
<dbReference type="InterPro" id="IPR000014">
    <property type="entry name" value="PAS"/>
</dbReference>
<keyword evidence="1" id="KW-0597">Phosphoprotein</keyword>
<evidence type="ECO:0000259" key="2">
    <source>
        <dbReference type="PROSITE" id="PS50112"/>
    </source>
</evidence>
<dbReference type="SUPFAM" id="SSF52091">
    <property type="entry name" value="SpoIIaa-like"/>
    <property type="match status" value="1"/>
</dbReference>
<keyword evidence="5" id="KW-1185">Reference proteome</keyword>
<dbReference type="Gene3D" id="3.30.450.20">
    <property type="entry name" value="PAS domain"/>
    <property type="match status" value="2"/>
</dbReference>
<gene>
    <name evidence="4" type="ORF">E8A74_09725</name>
</gene>
<dbReference type="SMART" id="SM00091">
    <property type="entry name" value="PAS"/>
    <property type="match status" value="2"/>
</dbReference>